<accession>A0A6N7LBL0</accession>
<proteinExistence type="predicted"/>
<protein>
    <submittedName>
        <fullName evidence="1">Uncharacterized protein</fullName>
    </submittedName>
</protein>
<evidence type="ECO:0000313" key="2">
    <source>
        <dbReference type="Proteomes" id="UP000439983"/>
    </source>
</evidence>
<dbReference type="RefSeq" id="WP_153437730.1">
    <property type="nucleotide sequence ID" value="NZ_CP121660.1"/>
</dbReference>
<dbReference type="EMBL" id="WITC01000032">
    <property type="protein sequence ID" value="MQX14618.1"/>
    <property type="molecule type" value="Genomic_DNA"/>
</dbReference>
<sequence length="159" mass="17060">MKALSKRQVMSVSYIAPDASNIDQSSLATAEVRSSHGVNRAWLATFNNHTFWARCQPIGDHAAEAFNPNCERNLPPIHFSLAKCGGFSLNNHSIAIVVTATDEQCSAAGSSGNCTAVGGFLLAAMPQHVGDLTLIGVNSPARIQAQSCIRRRLSRARKR</sequence>
<dbReference type="Proteomes" id="UP000439983">
    <property type="component" value="Unassembled WGS sequence"/>
</dbReference>
<gene>
    <name evidence="1" type="ORF">GHK62_07515</name>
</gene>
<evidence type="ECO:0000313" key="1">
    <source>
        <dbReference type="EMBL" id="MQX14618.1"/>
    </source>
</evidence>
<dbReference type="AlphaFoldDB" id="A0A6N7LBL0"/>
<comment type="caution">
    <text evidence="1">The sequence shown here is derived from an EMBL/GenBank/DDBJ whole genome shotgun (WGS) entry which is preliminary data.</text>
</comment>
<name>A0A6N7LBL0_SINTE</name>
<keyword evidence="2" id="KW-1185">Reference proteome</keyword>
<organism evidence="1 2">
    <name type="scientific">Sinorhizobium terangae</name>
    <dbReference type="NCBI Taxonomy" id="110322"/>
    <lineage>
        <taxon>Bacteria</taxon>
        <taxon>Pseudomonadati</taxon>
        <taxon>Pseudomonadota</taxon>
        <taxon>Alphaproteobacteria</taxon>
        <taxon>Hyphomicrobiales</taxon>
        <taxon>Rhizobiaceae</taxon>
        <taxon>Sinorhizobium/Ensifer group</taxon>
        <taxon>Sinorhizobium</taxon>
    </lineage>
</organism>
<reference evidence="1 2" key="1">
    <citation type="journal article" date="2013" name="Genome Biol.">
        <title>Comparative genomics of the core and accessory genomes of 48 Sinorhizobium strains comprising five genospecies.</title>
        <authorList>
            <person name="Sugawara M."/>
            <person name="Epstein B."/>
            <person name="Badgley B.D."/>
            <person name="Unno T."/>
            <person name="Xu L."/>
            <person name="Reese J."/>
            <person name="Gyaneshwar P."/>
            <person name="Denny R."/>
            <person name="Mudge J."/>
            <person name="Bharti A.K."/>
            <person name="Farmer A.D."/>
            <person name="May G.D."/>
            <person name="Woodward J.E."/>
            <person name="Medigue C."/>
            <person name="Vallenet D."/>
            <person name="Lajus A."/>
            <person name="Rouy Z."/>
            <person name="Martinez-Vaz B."/>
            <person name="Tiffin P."/>
            <person name="Young N.D."/>
            <person name="Sadowsky M.J."/>
        </authorList>
    </citation>
    <scope>NUCLEOTIDE SEQUENCE [LARGE SCALE GENOMIC DNA]</scope>
    <source>
        <strain evidence="1 2">USDA4894</strain>
    </source>
</reference>